<dbReference type="AlphaFoldDB" id="A0A150WST8"/>
<keyword evidence="5" id="KW-1185">Reference proteome</keyword>
<dbReference type="InterPro" id="IPR023346">
    <property type="entry name" value="Lysozyme-like_dom_sf"/>
</dbReference>
<dbReference type="CDD" id="cd16894">
    <property type="entry name" value="MltD-like"/>
    <property type="match status" value="1"/>
</dbReference>
<feature type="transmembrane region" description="Helical" evidence="2">
    <location>
        <begin position="21"/>
        <end position="40"/>
    </location>
</feature>
<evidence type="ECO:0000256" key="1">
    <source>
        <dbReference type="SAM" id="MobiDB-lite"/>
    </source>
</evidence>
<dbReference type="InterPro" id="IPR008258">
    <property type="entry name" value="Transglycosylase_SLT_dom_1"/>
</dbReference>
<gene>
    <name evidence="4" type="ORF">AZI86_10105</name>
</gene>
<keyword evidence="2" id="KW-0812">Transmembrane</keyword>
<organism evidence="4 5">
    <name type="scientific">Bdellovibrio bacteriovorus</name>
    <dbReference type="NCBI Taxonomy" id="959"/>
    <lineage>
        <taxon>Bacteria</taxon>
        <taxon>Pseudomonadati</taxon>
        <taxon>Bdellovibrionota</taxon>
        <taxon>Bdellovibrionia</taxon>
        <taxon>Bdellovibrionales</taxon>
        <taxon>Pseudobdellovibrionaceae</taxon>
        <taxon>Bdellovibrio</taxon>
    </lineage>
</organism>
<evidence type="ECO:0000256" key="2">
    <source>
        <dbReference type="SAM" id="Phobius"/>
    </source>
</evidence>
<reference evidence="4 5" key="1">
    <citation type="submission" date="2016-03" db="EMBL/GenBank/DDBJ databases">
        <authorList>
            <person name="Ploux O."/>
        </authorList>
    </citation>
    <scope>NUCLEOTIDE SEQUENCE [LARGE SCALE GENOMIC DNA]</scope>
    <source>
        <strain evidence="4 5">R0</strain>
    </source>
</reference>
<accession>A0A150WST8</accession>
<sequence>MDNSENMNSSKKIISKRSTRAIAGCLIVATGLMVAFNSPMTLLEDSAELPTPEALAEGELSPEPAKLVLEGEVLTRDPNIVYHREEILNDYEDRISKDFDVPVGLRDRVGFWFDIYTRYDANNRVIHHADFPWIIFKVVDVSDIINSDKPKFRWMRNMKADDHVTAEYRKIKQALKELAAGSKYNDANPYHQSVKAALEPLKGTLRKKARVAYEAVRVQTGQKNFFANGLQVSPRYLPGMEEIFRDHKLPTELTRLPFVESSFNKHATSKVGASGIWQFMDYTGKNFMTVNDHIDERRSPFKATVAAARLLKENHLILRRSWPMAITAWNHGPAGIRKAAKAAGTTDLALIIERYQSKSFDFASSNFYCEFLAALYAEKYHDQIFKDLNYEETLDLHVVKLAKKTRARDLLSRSGLTQEDFLAYNPDLKNAVEKNHPIPSGFSIMVDTPSRLVLKGLLTKDTQSEPTKVSQSDVSSNEIRNQ</sequence>
<proteinExistence type="predicted"/>
<dbReference type="EMBL" id="LUKE01000001">
    <property type="protein sequence ID" value="KYG67339.1"/>
    <property type="molecule type" value="Genomic_DNA"/>
</dbReference>
<feature type="region of interest" description="Disordered" evidence="1">
    <location>
        <begin position="462"/>
        <end position="482"/>
    </location>
</feature>
<evidence type="ECO:0000313" key="5">
    <source>
        <dbReference type="Proteomes" id="UP000075320"/>
    </source>
</evidence>
<dbReference type="Proteomes" id="UP000075320">
    <property type="component" value="Unassembled WGS sequence"/>
</dbReference>
<dbReference type="Gene3D" id="1.10.530.10">
    <property type="match status" value="1"/>
</dbReference>
<dbReference type="Pfam" id="PF01464">
    <property type="entry name" value="SLT"/>
    <property type="match status" value="1"/>
</dbReference>
<name>A0A150WST8_BDEBC</name>
<feature type="domain" description="Transglycosylase SLT" evidence="3">
    <location>
        <begin position="248"/>
        <end position="347"/>
    </location>
</feature>
<keyword evidence="2" id="KW-1133">Transmembrane helix</keyword>
<evidence type="ECO:0000259" key="3">
    <source>
        <dbReference type="Pfam" id="PF01464"/>
    </source>
</evidence>
<keyword evidence="2" id="KW-0472">Membrane</keyword>
<evidence type="ECO:0000313" key="4">
    <source>
        <dbReference type="EMBL" id="KYG67339.1"/>
    </source>
</evidence>
<dbReference type="SUPFAM" id="SSF53955">
    <property type="entry name" value="Lysozyme-like"/>
    <property type="match status" value="1"/>
</dbReference>
<comment type="caution">
    <text evidence="4">The sequence shown here is derived from an EMBL/GenBank/DDBJ whole genome shotgun (WGS) entry which is preliminary data.</text>
</comment>
<protein>
    <recommendedName>
        <fullName evidence="3">Transglycosylase SLT domain-containing protein</fullName>
    </recommendedName>
</protein>